<accession>W9RSZ5</accession>
<evidence type="ECO:0000256" key="2">
    <source>
        <dbReference type="RuleBase" id="RU363080"/>
    </source>
</evidence>
<dbReference type="EMBL" id="KE345061">
    <property type="protein sequence ID" value="EXB92392.1"/>
    <property type="molecule type" value="Genomic_DNA"/>
</dbReference>
<dbReference type="GO" id="GO:0009522">
    <property type="term" value="C:photosystem I"/>
    <property type="evidence" value="ECO:0007669"/>
    <property type="project" value="UniProtKB-KW"/>
</dbReference>
<name>W9RSZ5_9ROSA</name>
<keyword evidence="1 2" id="KW-0148">Chlorophyll</keyword>
<dbReference type="SUPFAM" id="SSF103511">
    <property type="entry name" value="Chlorophyll a-b binding protein"/>
    <property type="match status" value="1"/>
</dbReference>
<keyword evidence="2" id="KW-0603">Photosystem I</keyword>
<organism evidence="3 4">
    <name type="scientific">Morus notabilis</name>
    <dbReference type="NCBI Taxonomy" id="981085"/>
    <lineage>
        <taxon>Eukaryota</taxon>
        <taxon>Viridiplantae</taxon>
        <taxon>Streptophyta</taxon>
        <taxon>Embryophyta</taxon>
        <taxon>Tracheophyta</taxon>
        <taxon>Spermatophyta</taxon>
        <taxon>Magnoliopsida</taxon>
        <taxon>eudicotyledons</taxon>
        <taxon>Gunneridae</taxon>
        <taxon>Pentapetalae</taxon>
        <taxon>rosids</taxon>
        <taxon>fabids</taxon>
        <taxon>Rosales</taxon>
        <taxon>Moraceae</taxon>
        <taxon>Moreae</taxon>
        <taxon>Morus</taxon>
    </lineage>
</organism>
<dbReference type="GO" id="GO:0009523">
    <property type="term" value="C:photosystem II"/>
    <property type="evidence" value="ECO:0007669"/>
    <property type="project" value="UniProtKB-KW"/>
</dbReference>
<feature type="binding site" description="axial binding residue" evidence="1">
    <location>
        <position position="40"/>
    </location>
    <ligand>
        <name>chlorophyll b</name>
        <dbReference type="ChEBI" id="CHEBI:61721"/>
        <label>1</label>
    </ligand>
    <ligandPart>
        <name>Mg</name>
        <dbReference type="ChEBI" id="CHEBI:25107"/>
    </ligandPart>
</feature>
<dbReference type="GO" id="GO:0016168">
    <property type="term" value="F:chlorophyll binding"/>
    <property type="evidence" value="ECO:0007669"/>
    <property type="project" value="UniProtKB-KW"/>
</dbReference>
<reference evidence="4" key="1">
    <citation type="submission" date="2013-01" db="EMBL/GenBank/DDBJ databases">
        <title>Draft Genome Sequence of a Mulberry Tree, Morus notabilis C.K. Schneid.</title>
        <authorList>
            <person name="He N."/>
            <person name="Zhao S."/>
        </authorList>
    </citation>
    <scope>NUCLEOTIDE SEQUENCE</scope>
</reference>
<dbReference type="STRING" id="981085.W9RSZ5"/>
<evidence type="ECO:0000256" key="1">
    <source>
        <dbReference type="PIRSR" id="PIRSR601344-1"/>
    </source>
</evidence>
<evidence type="ECO:0000313" key="4">
    <source>
        <dbReference type="Proteomes" id="UP000030645"/>
    </source>
</evidence>
<feature type="binding site" evidence="1">
    <location>
        <position position="62"/>
    </location>
    <ligand>
        <name>chlorophyll a</name>
        <dbReference type="ChEBI" id="CHEBI:58416"/>
        <label>1</label>
    </ligand>
</feature>
<feature type="binding site" evidence="1">
    <location>
        <position position="68"/>
    </location>
    <ligand>
        <name>chlorophyll a</name>
        <dbReference type="ChEBI" id="CHEBI:58416"/>
        <label>1</label>
    </ligand>
</feature>
<keyword evidence="2" id="KW-0934">Plastid</keyword>
<sequence>MASSASDLLGGGRVTLRKTVAKPMPVASGNLWYGPNSTKYLGPFSGDASSNLIGEFPGVYGWDTAGLSVDPEAFAKNREKNREFNLHDYPQPRAWGHSCKVGRCTGLRLPRTLGPQWGQVRGGGVVQGWVTNLQ</sequence>
<evidence type="ECO:0000313" key="3">
    <source>
        <dbReference type="EMBL" id="EXB92392.1"/>
    </source>
</evidence>
<comment type="subcellular location">
    <subcellularLocation>
        <location evidence="2">Plastid</location>
        <location evidence="2">Chloroplast thylakoid membrane</location>
    </subcellularLocation>
</comment>
<comment type="similarity">
    <text evidence="2">Belongs to the light-harvesting chlorophyll a/b-binding (LHC) protein family.</text>
</comment>
<keyword evidence="2" id="KW-0157">Chromophore</keyword>
<dbReference type="InterPro" id="IPR001344">
    <property type="entry name" value="Chloro_AB-bd_pln"/>
</dbReference>
<keyword evidence="4" id="KW-1185">Reference proteome</keyword>
<gene>
    <name evidence="3" type="ORF">L484_021376</name>
</gene>
<dbReference type="Proteomes" id="UP000030645">
    <property type="component" value="Unassembled WGS sequence"/>
</dbReference>
<dbReference type="AlphaFoldDB" id="W9RSZ5"/>
<proteinExistence type="inferred from homology"/>
<dbReference type="GO" id="GO:0009535">
    <property type="term" value="C:chloroplast thylakoid membrane"/>
    <property type="evidence" value="ECO:0007669"/>
    <property type="project" value="UniProtKB-SubCell"/>
</dbReference>
<protein>
    <recommendedName>
        <fullName evidence="2">Chlorophyll a-b binding protein, chloroplastic</fullName>
    </recommendedName>
</protein>
<dbReference type="PANTHER" id="PTHR21649">
    <property type="entry name" value="CHLOROPHYLL A/B BINDING PROTEIN"/>
    <property type="match status" value="1"/>
</dbReference>
<keyword evidence="2" id="KW-0793">Thylakoid</keyword>
<dbReference type="GO" id="GO:0009765">
    <property type="term" value="P:photosynthesis, light harvesting"/>
    <property type="evidence" value="ECO:0007669"/>
    <property type="project" value="InterPro"/>
</dbReference>
<keyword evidence="2" id="KW-0150">Chloroplast</keyword>
<keyword evidence="2" id="KW-0604">Photosystem II</keyword>
<comment type="function">
    <text evidence="2">The light-harvesting complex (LHC) functions as a light receptor, it captures and delivers excitation energy to photosystems with which it is closely associated.</text>
</comment>
<keyword evidence="2" id="KW-0602">Photosynthesis</keyword>
<dbReference type="Gene3D" id="1.10.3460.10">
    <property type="entry name" value="Chlorophyll a/b binding protein domain"/>
    <property type="match status" value="1"/>
</dbReference>